<comment type="caution">
    <text evidence="1">The sequence shown here is derived from an EMBL/GenBank/DDBJ whole genome shotgun (WGS) entry which is preliminary data.</text>
</comment>
<feature type="non-terminal residue" evidence="1">
    <location>
        <position position="1"/>
    </location>
</feature>
<name>A0A5J4V588_9EUKA</name>
<gene>
    <name evidence="1" type="ORF">EZS28_026937</name>
</gene>
<dbReference type="AlphaFoldDB" id="A0A5J4V588"/>
<evidence type="ECO:0000313" key="1">
    <source>
        <dbReference type="EMBL" id="KAA6377534.1"/>
    </source>
</evidence>
<dbReference type="Proteomes" id="UP000324800">
    <property type="component" value="Unassembled WGS sequence"/>
</dbReference>
<organism evidence="1 2">
    <name type="scientific">Streblomastix strix</name>
    <dbReference type="NCBI Taxonomy" id="222440"/>
    <lineage>
        <taxon>Eukaryota</taxon>
        <taxon>Metamonada</taxon>
        <taxon>Preaxostyla</taxon>
        <taxon>Oxymonadida</taxon>
        <taxon>Streblomastigidae</taxon>
        <taxon>Streblomastix</taxon>
    </lineage>
</organism>
<sequence>ITCSKLPAKARKLVVSNFRQSLSFTSSDGLLVSAPVSEPEEEQKVTSPFKSKLGEVSSKVKRSTAPVNTIDEFDELVKKQLELLQKQLTDF</sequence>
<proteinExistence type="predicted"/>
<evidence type="ECO:0000313" key="2">
    <source>
        <dbReference type="Proteomes" id="UP000324800"/>
    </source>
</evidence>
<dbReference type="EMBL" id="SNRW01009745">
    <property type="protein sequence ID" value="KAA6377534.1"/>
    <property type="molecule type" value="Genomic_DNA"/>
</dbReference>
<reference evidence="1 2" key="1">
    <citation type="submission" date="2019-03" db="EMBL/GenBank/DDBJ databases">
        <title>Single cell metagenomics reveals metabolic interactions within the superorganism composed of flagellate Streblomastix strix and complex community of Bacteroidetes bacteria on its surface.</title>
        <authorList>
            <person name="Treitli S.C."/>
            <person name="Kolisko M."/>
            <person name="Husnik F."/>
            <person name="Keeling P."/>
            <person name="Hampl V."/>
        </authorList>
    </citation>
    <scope>NUCLEOTIDE SEQUENCE [LARGE SCALE GENOMIC DNA]</scope>
    <source>
        <strain evidence="1">ST1C</strain>
    </source>
</reference>
<accession>A0A5J4V588</accession>
<protein>
    <submittedName>
        <fullName evidence="1">Uncharacterized protein</fullName>
    </submittedName>
</protein>